<keyword evidence="2" id="KW-1185">Reference proteome</keyword>
<comment type="caution">
    <text evidence="1">The sequence shown here is derived from an EMBL/GenBank/DDBJ whole genome shotgun (WGS) entry which is preliminary data.</text>
</comment>
<dbReference type="EMBL" id="JACBKZ010000010">
    <property type="protein sequence ID" value="KAF5939883.1"/>
    <property type="molecule type" value="Genomic_DNA"/>
</dbReference>
<accession>A0A7J7GGI9</accession>
<sequence>MITSKRTDREIRERGRNHRFEARRRKFYLFNPCITCDFDLYSWKMTREERWESCLAKPERER</sequence>
<evidence type="ECO:0000313" key="1">
    <source>
        <dbReference type="EMBL" id="KAF5939883.1"/>
    </source>
</evidence>
<gene>
    <name evidence="1" type="ORF">HYC85_021050</name>
</gene>
<reference evidence="2" key="1">
    <citation type="journal article" date="2020" name="Nat. Commun.">
        <title>Genome assembly of wild tea tree DASZ reveals pedigree and selection history of tea varieties.</title>
        <authorList>
            <person name="Zhang W."/>
            <person name="Zhang Y."/>
            <person name="Qiu H."/>
            <person name="Guo Y."/>
            <person name="Wan H."/>
            <person name="Zhang X."/>
            <person name="Scossa F."/>
            <person name="Alseekh S."/>
            <person name="Zhang Q."/>
            <person name="Wang P."/>
            <person name="Xu L."/>
            <person name="Schmidt M.H."/>
            <person name="Jia X."/>
            <person name="Li D."/>
            <person name="Zhu A."/>
            <person name="Guo F."/>
            <person name="Chen W."/>
            <person name="Ni D."/>
            <person name="Usadel B."/>
            <person name="Fernie A.R."/>
            <person name="Wen W."/>
        </authorList>
    </citation>
    <scope>NUCLEOTIDE SEQUENCE [LARGE SCALE GENOMIC DNA]</scope>
    <source>
        <strain evidence="2">cv. G240</strain>
    </source>
</reference>
<evidence type="ECO:0000313" key="2">
    <source>
        <dbReference type="Proteomes" id="UP000593564"/>
    </source>
</evidence>
<protein>
    <submittedName>
        <fullName evidence="1">Uncharacterized protein</fullName>
    </submittedName>
</protein>
<proteinExistence type="predicted"/>
<organism evidence="1 2">
    <name type="scientific">Camellia sinensis</name>
    <name type="common">Tea plant</name>
    <name type="synonym">Thea sinensis</name>
    <dbReference type="NCBI Taxonomy" id="4442"/>
    <lineage>
        <taxon>Eukaryota</taxon>
        <taxon>Viridiplantae</taxon>
        <taxon>Streptophyta</taxon>
        <taxon>Embryophyta</taxon>
        <taxon>Tracheophyta</taxon>
        <taxon>Spermatophyta</taxon>
        <taxon>Magnoliopsida</taxon>
        <taxon>eudicotyledons</taxon>
        <taxon>Gunneridae</taxon>
        <taxon>Pentapetalae</taxon>
        <taxon>asterids</taxon>
        <taxon>Ericales</taxon>
        <taxon>Theaceae</taxon>
        <taxon>Camellia</taxon>
    </lineage>
</organism>
<dbReference type="Proteomes" id="UP000593564">
    <property type="component" value="Unassembled WGS sequence"/>
</dbReference>
<dbReference type="AlphaFoldDB" id="A0A7J7GGI9"/>
<name>A0A7J7GGI9_CAMSI</name>
<reference evidence="1 2" key="2">
    <citation type="submission" date="2020-07" db="EMBL/GenBank/DDBJ databases">
        <title>Genome assembly of wild tea tree DASZ reveals pedigree and selection history of tea varieties.</title>
        <authorList>
            <person name="Zhang W."/>
        </authorList>
    </citation>
    <scope>NUCLEOTIDE SEQUENCE [LARGE SCALE GENOMIC DNA]</scope>
    <source>
        <strain evidence="2">cv. G240</strain>
        <tissue evidence="1">Leaf</tissue>
    </source>
</reference>